<organism evidence="1 2">
    <name type="scientific">Rhizobium lusitanum</name>
    <dbReference type="NCBI Taxonomy" id="293958"/>
    <lineage>
        <taxon>Bacteria</taxon>
        <taxon>Pseudomonadati</taxon>
        <taxon>Pseudomonadota</taxon>
        <taxon>Alphaproteobacteria</taxon>
        <taxon>Hyphomicrobiales</taxon>
        <taxon>Rhizobiaceae</taxon>
        <taxon>Rhizobium/Agrobacterium group</taxon>
        <taxon>Rhizobium</taxon>
    </lineage>
</organism>
<sequence>MKLIVSVIAVLAALLLIYSFGIFDPPLVTACEARLKGYLAAPSTYGRNRFFLSERPGTTADLEEEFKGFPDIQRVYQKEFDEGSVKPVLYTTTINFNVLDTQAEKVTRAITCQYFSADGSISKISVGGVSIFATDAATYSQIVRDFSHEPPQTAEELRKRLKPIAPYTGWVRDTFRRLLN</sequence>
<reference evidence="1 2" key="1">
    <citation type="submission" date="2016-08" db="EMBL/GenBank/DDBJ databases">
        <authorList>
            <person name="Seilhamer J.J."/>
        </authorList>
    </citation>
    <scope>NUCLEOTIDE SEQUENCE [LARGE SCALE GENOMIC DNA]</scope>
    <source>
        <strain evidence="1 2">P1-7</strain>
    </source>
</reference>
<dbReference type="RefSeq" id="WP_141694199.1">
    <property type="nucleotide sequence ID" value="NZ_FMAF01000070.1"/>
</dbReference>
<accession>A0A1C3XMN7</accession>
<dbReference type="EMBL" id="FMAF01000070">
    <property type="protein sequence ID" value="SCB53284.1"/>
    <property type="molecule type" value="Genomic_DNA"/>
</dbReference>
<name>A0A1C3XMN7_9HYPH</name>
<dbReference type="OrthoDB" id="8398769at2"/>
<dbReference type="Proteomes" id="UP000199205">
    <property type="component" value="Unassembled WGS sequence"/>
</dbReference>
<proteinExistence type="predicted"/>
<protein>
    <submittedName>
        <fullName evidence="1">Uncharacterized protein</fullName>
    </submittedName>
</protein>
<dbReference type="AlphaFoldDB" id="A0A1C3XMN7"/>
<gene>
    <name evidence="1" type="ORF">GA0061101_1704</name>
</gene>
<evidence type="ECO:0000313" key="2">
    <source>
        <dbReference type="Proteomes" id="UP000199205"/>
    </source>
</evidence>
<evidence type="ECO:0000313" key="1">
    <source>
        <dbReference type="EMBL" id="SCB53284.1"/>
    </source>
</evidence>